<organism evidence="3 4">
    <name type="scientific">Phialemonium thermophilum</name>
    <dbReference type="NCBI Taxonomy" id="223376"/>
    <lineage>
        <taxon>Eukaryota</taxon>
        <taxon>Fungi</taxon>
        <taxon>Dikarya</taxon>
        <taxon>Ascomycota</taxon>
        <taxon>Pezizomycotina</taxon>
        <taxon>Sordariomycetes</taxon>
        <taxon>Sordariomycetidae</taxon>
        <taxon>Cephalothecales</taxon>
        <taxon>Cephalothecaceae</taxon>
        <taxon>Phialemonium</taxon>
    </lineage>
</organism>
<dbReference type="EMBL" id="JAZHXJ010000902">
    <property type="protein sequence ID" value="KAL1848879.1"/>
    <property type="molecule type" value="Genomic_DNA"/>
</dbReference>
<protein>
    <recommendedName>
        <fullName evidence="2">AAA+ ATPase domain-containing protein</fullName>
    </recommendedName>
</protein>
<evidence type="ECO:0000313" key="4">
    <source>
        <dbReference type="Proteomes" id="UP001586593"/>
    </source>
</evidence>
<proteinExistence type="predicted"/>
<dbReference type="PANTHER" id="PTHR46411:SF3">
    <property type="entry name" value="AAA+ ATPASE DOMAIN-CONTAINING PROTEIN"/>
    <property type="match status" value="1"/>
</dbReference>
<dbReference type="Pfam" id="PF00004">
    <property type="entry name" value="AAA"/>
    <property type="match status" value="1"/>
</dbReference>
<comment type="caution">
    <text evidence="3">The sequence shown here is derived from an EMBL/GenBank/DDBJ whole genome shotgun (WGS) entry which is preliminary data.</text>
</comment>
<dbReference type="PANTHER" id="PTHR46411">
    <property type="entry name" value="FAMILY ATPASE, PUTATIVE-RELATED"/>
    <property type="match status" value="1"/>
</dbReference>
<feature type="region of interest" description="Disordered" evidence="1">
    <location>
        <begin position="45"/>
        <end position="78"/>
    </location>
</feature>
<dbReference type="InterPro" id="IPR003593">
    <property type="entry name" value="AAA+_ATPase"/>
</dbReference>
<evidence type="ECO:0000256" key="1">
    <source>
        <dbReference type="SAM" id="MobiDB-lite"/>
    </source>
</evidence>
<keyword evidence="4" id="KW-1185">Reference proteome</keyword>
<accession>A0ABR3VYW3</accession>
<dbReference type="InterPro" id="IPR027417">
    <property type="entry name" value="P-loop_NTPase"/>
</dbReference>
<dbReference type="SUPFAM" id="SSF52540">
    <property type="entry name" value="P-loop containing nucleoside triphosphate hydrolases"/>
    <property type="match status" value="1"/>
</dbReference>
<dbReference type="SMART" id="SM00382">
    <property type="entry name" value="AAA"/>
    <property type="match status" value="1"/>
</dbReference>
<reference evidence="3 4" key="1">
    <citation type="journal article" date="2024" name="Commun. Biol.">
        <title>Comparative genomic analysis of thermophilic fungi reveals convergent evolutionary adaptations and gene losses.</title>
        <authorList>
            <person name="Steindorff A.S."/>
            <person name="Aguilar-Pontes M.V."/>
            <person name="Robinson A.J."/>
            <person name="Andreopoulos B."/>
            <person name="LaButti K."/>
            <person name="Kuo A."/>
            <person name="Mondo S."/>
            <person name="Riley R."/>
            <person name="Otillar R."/>
            <person name="Haridas S."/>
            <person name="Lipzen A."/>
            <person name="Grimwood J."/>
            <person name="Schmutz J."/>
            <person name="Clum A."/>
            <person name="Reid I.D."/>
            <person name="Moisan M.C."/>
            <person name="Butler G."/>
            <person name="Nguyen T.T.M."/>
            <person name="Dewar K."/>
            <person name="Conant G."/>
            <person name="Drula E."/>
            <person name="Henrissat B."/>
            <person name="Hansel C."/>
            <person name="Singer S."/>
            <person name="Hutchinson M.I."/>
            <person name="de Vries R.P."/>
            <person name="Natvig D.O."/>
            <person name="Powell A.J."/>
            <person name="Tsang A."/>
            <person name="Grigoriev I.V."/>
        </authorList>
    </citation>
    <scope>NUCLEOTIDE SEQUENCE [LARGE SCALE GENOMIC DNA]</scope>
    <source>
        <strain evidence="3 4">ATCC 24622</strain>
    </source>
</reference>
<sequence>MWPACSPLNRQVSENIVVDAYAYYSWRNPEFQFADVHPERFDTPDVEIEEEPGREPEEAEEPEDARSSADDGRIGAERNETISPLTDLECILAFPYVRGFDLTTKDWCWFKVDDIEDVEWDTSMYDNLVLPKGDMDLLLAFADRPRESKHELDDFAARKGQGIIILLYGPPGVGKTLTAEAVSHRCHVPLYILSASDLGTGPQQVEDALLHEADVYLECRHADSLDRNELVSIFLRHLEYYKGLMFLTTNRFGSIDPALRSTIDLILPYADLDEPVRRSVWVGFVQRLKPGVAAVTEGDLDLLAKRVLNEREIKNPIKTALVLVSRDMPLKYRTSATASREWRCRVWKSFTGGMHMGSRPG</sequence>
<evidence type="ECO:0000313" key="3">
    <source>
        <dbReference type="EMBL" id="KAL1848879.1"/>
    </source>
</evidence>
<gene>
    <name evidence="3" type="ORF">VTK73DRAFT_10061</name>
</gene>
<dbReference type="Proteomes" id="UP001586593">
    <property type="component" value="Unassembled WGS sequence"/>
</dbReference>
<dbReference type="Gene3D" id="3.40.50.300">
    <property type="entry name" value="P-loop containing nucleotide triphosphate hydrolases"/>
    <property type="match status" value="1"/>
</dbReference>
<feature type="compositionally biased region" description="Basic and acidic residues" evidence="1">
    <location>
        <begin position="64"/>
        <end position="78"/>
    </location>
</feature>
<evidence type="ECO:0000259" key="2">
    <source>
        <dbReference type="SMART" id="SM00382"/>
    </source>
</evidence>
<feature type="domain" description="AAA+ ATPase" evidence="2">
    <location>
        <begin position="161"/>
        <end position="273"/>
    </location>
</feature>
<name>A0ABR3VYW3_9PEZI</name>
<dbReference type="InterPro" id="IPR003959">
    <property type="entry name" value="ATPase_AAA_core"/>
</dbReference>